<evidence type="ECO:0000313" key="3">
    <source>
        <dbReference type="Proteomes" id="UP000553632"/>
    </source>
</evidence>
<sequence length="169" mass="18472">RNVSETATGVVEGYLEVKFDTPTNISCMRLEHDAVEDFSVALTYFDPSLRRFVVYYVFNNLRGGTTGREWTGGLAYPTCYGPDVPTCFTYGNCTVSGLRCSWQHEGDRVLPLPLSEASLQNPCHQDRVLRATASHTGFPAPDEDTDGEQSGDLLGVSRPANISSDGSLI</sequence>
<dbReference type="AlphaFoldDB" id="A0A7J6QV09"/>
<reference evidence="2 3" key="1">
    <citation type="submission" date="2020-04" db="EMBL/GenBank/DDBJ databases">
        <title>Perkinsus olseni comparative genomics.</title>
        <authorList>
            <person name="Bogema D.R."/>
        </authorList>
    </citation>
    <scope>NUCLEOTIDE SEQUENCE [LARGE SCALE GENOMIC DNA]</scope>
    <source>
        <strain evidence="2 3">ATCC PRA-207</strain>
    </source>
</reference>
<gene>
    <name evidence="2" type="ORF">FOZ63_022658</name>
</gene>
<feature type="non-terminal residue" evidence="2">
    <location>
        <position position="1"/>
    </location>
</feature>
<feature type="non-terminal residue" evidence="2">
    <location>
        <position position="169"/>
    </location>
</feature>
<accession>A0A7J6QV09</accession>
<dbReference type="EMBL" id="JABANO010030886">
    <property type="protein sequence ID" value="KAF4711130.1"/>
    <property type="molecule type" value="Genomic_DNA"/>
</dbReference>
<protein>
    <submittedName>
        <fullName evidence="2">Uncharacterized protein</fullName>
    </submittedName>
</protein>
<name>A0A7J6QV09_PEROL</name>
<evidence type="ECO:0000256" key="1">
    <source>
        <dbReference type="SAM" id="MobiDB-lite"/>
    </source>
</evidence>
<feature type="compositionally biased region" description="Polar residues" evidence="1">
    <location>
        <begin position="160"/>
        <end position="169"/>
    </location>
</feature>
<comment type="caution">
    <text evidence="2">The sequence shown here is derived from an EMBL/GenBank/DDBJ whole genome shotgun (WGS) entry which is preliminary data.</text>
</comment>
<feature type="region of interest" description="Disordered" evidence="1">
    <location>
        <begin position="135"/>
        <end position="169"/>
    </location>
</feature>
<proteinExistence type="predicted"/>
<dbReference type="Proteomes" id="UP000553632">
    <property type="component" value="Unassembled WGS sequence"/>
</dbReference>
<organism evidence="2 3">
    <name type="scientific">Perkinsus olseni</name>
    <name type="common">Perkinsus atlanticus</name>
    <dbReference type="NCBI Taxonomy" id="32597"/>
    <lineage>
        <taxon>Eukaryota</taxon>
        <taxon>Sar</taxon>
        <taxon>Alveolata</taxon>
        <taxon>Perkinsozoa</taxon>
        <taxon>Perkinsea</taxon>
        <taxon>Perkinsida</taxon>
        <taxon>Perkinsidae</taxon>
        <taxon>Perkinsus</taxon>
    </lineage>
</organism>
<evidence type="ECO:0000313" key="2">
    <source>
        <dbReference type="EMBL" id="KAF4711130.1"/>
    </source>
</evidence>
<keyword evidence="3" id="KW-1185">Reference proteome</keyword>